<dbReference type="PANTHER" id="PTHR37813">
    <property type="entry name" value="FELS-2 PROPHAGE PROTEIN"/>
    <property type="match status" value="1"/>
</dbReference>
<gene>
    <name evidence="5" type="ORF">NCTC13093_01515</name>
</gene>
<accession>A0A2X0VQT4</accession>
<protein>
    <submittedName>
        <fullName evidence="5">Phage-related minor tail protein</fullName>
    </submittedName>
</protein>
<reference evidence="5 6" key="1">
    <citation type="submission" date="2018-06" db="EMBL/GenBank/DDBJ databases">
        <authorList>
            <consortium name="Pathogen Informatics"/>
            <person name="Doyle S."/>
        </authorList>
    </citation>
    <scope>NUCLEOTIDE SEQUENCE [LARGE SCALE GENOMIC DNA]</scope>
    <source>
        <strain evidence="5 6">NCTC13093</strain>
    </source>
</reference>
<dbReference type="NCBIfam" id="TIGR01760">
    <property type="entry name" value="tape_meas_TP901"/>
    <property type="match status" value="1"/>
</dbReference>
<name>A0A2X0VQT4_9GAMM</name>
<dbReference type="RefSeq" id="WP_113744224.1">
    <property type="nucleotide sequence ID" value="NZ_UAPV01000001.1"/>
</dbReference>
<dbReference type="Pfam" id="PF10145">
    <property type="entry name" value="PhageMin_Tail"/>
    <property type="match status" value="1"/>
</dbReference>
<evidence type="ECO:0000256" key="1">
    <source>
        <dbReference type="ARBA" id="ARBA00022612"/>
    </source>
</evidence>
<evidence type="ECO:0000313" key="5">
    <source>
        <dbReference type="EMBL" id="SPT70110.1"/>
    </source>
</evidence>
<dbReference type="PANTHER" id="PTHR37813:SF1">
    <property type="entry name" value="FELS-2 PROPHAGE PROTEIN"/>
    <property type="match status" value="1"/>
</dbReference>
<keyword evidence="6" id="KW-1185">Reference proteome</keyword>
<evidence type="ECO:0000256" key="2">
    <source>
        <dbReference type="SAM" id="Coils"/>
    </source>
</evidence>
<dbReference type="InterPro" id="IPR010090">
    <property type="entry name" value="Phage_tape_meas"/>
</dbReference>
<evidence type="ECO:0000256" key="3">
    <source>
        <dbReference type="SAM" id="Phobius"/>
    </source>
</evidence>
<evidence type="ECO:0000313" key="6">
    <source>
        <dbReference type="Proteomes" id="UP000250086"/>
    </source>
</evidence>
<evidence type="ECO:0000259" key="4">
    <source>
        <dbReference type="Pfam" id="PF10145"/>
    </source>
</evidence>
<feature type="coiled-coil region" evidence="2">
    <location>
        <begin position="65"/>
        <end position="168"/>
    </location>
</feature>
<sequence length="831" mass="88110">MSSKVYEIAMQLKGKLEGSFIKSASNAIKHVDKLNHSFNSIASQKLALDKILAQAQATKKAYYAYDEAKAKVKALEKQLQSAKSGHKELRAELLNAVNAMNRAEKAYTDGKNKLSQLKAEANATGKSLKDLEAKSDALNKRLQAKANIEAQTQKAQALAEKAESMQAKGLGNIAKATAMTAAAFGMPIKAAMDIEDQTAELRKYTDISDEVMKKNKEMATKMAVSTEEMVALQANAMQSNILDANDLGQVETYTQTAAKAMIALDMTGDQVGASFAAIKNQIAGNMEDTVKAFDLVNAIANKTAASGSDVLDVLERSGGMVAASTKLTTSQIVALSGAFRAASVSSEVAATAQSSFINALMAGSNATNTQLKGFEKLGLSPQKMAKALTTGGAEAQYAIEEVFKRINKLSDDEKNGVVGQIFGNDAGLKKAILTMADKTELLSTPFELASNELNYLGSMQKEYEARAATTSNSFKTLANTVQIVAAALGSVFLPAINEALNVVLKFASPVLEWIENNKELVKTIGTGVAIFLALIAAIGAAQLAFGMMLKPIISLINIFVMLKKAMLLVNMAMLANPIGLVITAITALIGVGYLLYKHWDTIQAKAVELWATFEQKFPAMASVVKTVATAIGQYINYVKTVLSNMLGFIVNVFTGKWGEAWANVKNIFKAMFDALKGIAEGPINYVTDKVEQVKGAFGNAVNSVKSFFGFGDDANVNVNATASQPSVTSATSIPALANGGIVSKPTLAMIGEGAESEAVMPLSKLGSMLGTSSTTTNTTNNAPITVTFAPTINIQGDQNVKGQVNEALNVGSINLKKELEKLMRGSGQIAY</sequence>
<keyword evidence="1" id="KW-1188">Viral release from host cell</keyword>
<feature type="transmembrane region" description="Helical" evidence="3">
    <location>
        <begin position="578"/>
        <end position="596"/>
    </location>
</feature>
<dbReference type="Proteomes" id="UP000250086">
    <property type="component" value="Unassembled WGS sequence"/>
</dbReference>
<keyword evidence="3" id="KW-0812">Transmembrane</keyword>
<keyword evidence="3" id="KW-0472">Membrane</keyword>
<feature type="transmembrane region" description="Helical" evidence="3">
    <location>
        <begin position="524"/>
        <end position="545"/>
    </location>
</feature>
<organism evidence="5 6">
    <name type="scientific">Anaerobiospirillum thomasii</name>
    <dbReference type="NCBI Taxonomy" id="179995"/>
    <lineage>
        <taxon>Bacteria</taxon>
        <taxon>Pseudomonadati</taxon>
        <taxon>Pseudomonadota</taxon>
        <taxon>Gammaproteobacteria</taxon>
        <taxon>Aeromonadales</taxon>
        <taxon>Succinivibrionaceae</taxon>
        <taxon>Anaerobiospirillum</taxon>
    </lineage>
</organism>
<dbReference type="AlphaFoldDB" id="A0A2X0VQT4"/>
<keyword evidence="3" id="KW-1133">Transmembrane helix</keyword>
<keyword evidence="2" id="KW-0175">Coiled coil</keyword>
<proteinExistence type="predicted"/>
<feature type="domain" description="Phage tail tape measure protein" evidence="4">
    <location>
        <begin position="213"/>
        <end position="423"/>
    </location>
</feature>
<dbReference type="EMBL" id="UAPV01000001">
    <property type="protein sequence ID" value="SPT70110.1"/>
    <property type="molecule type" value="Genomic_DNA"/>
</dbReference>